<proteinExistence type="predicted"/>
<dbReference type="OrthoDB" id="1636242at2"/>
<keyword evidence="2" id="KW-1185">Reference proteome</keyword>
<organism evidence="1 2">
    <name type="scientific">Negativicoccus succinicivorans</name>
    <dbReference type="NCBI Taxonomy" id="620903"/>
    <lineage>
        <taxon>Bacteria</taxon>
        <taxon>Bacillati</taxon>
        <taxon>Bacillota</taxon>
        <taxon>Negativicutes</taxon>
        <taxon>Veillonellales</taxon>
        <taxon>Veillonellaceae</taxon>
        <taxon>Negativicoccus</taxon>
    </lineage>
</organism>
<dbReference type="Proteomes" id="UP000591941">
    <property type="component" value="Unassembled WGS sequence"/>
</dbReference>
<dbReference type="GeneID" id="93485343"/>
<sequence>MDRVALLVRSKVKSHTAVKLFNKLSDIWDDSEFLLGALVILKTDAERQMLLDIIEKENITDPSEIVELELDIADGVI</sequence>
<comment type="caution">
    <text evidence="1">The sequence shown here is derived from an EMBL/GenBank/DDBJ whole genome shotgun (WGS) entry which is preliminary data.</text>
</comment>
<evidence type="ECO:0000313" key="2">
    <source>
        <dbReference type="Proteomes" id="UP000591941"/>
    </source>
</evidence>
<dbReference type="RefSeq" id="WP_159822108.1">
    <property type="nucleotide sequence ID" value="NZ_CABWNB010000001.1"/>
</dbReference>
<protein>
    <submittedName>
        <fullName evidence="1">Uncharacterized protein</fullName>
    </submittedName>
</protein>
<name>A0A841R1N7_9FIRM</name>
<evidence type="ECO:0000313" key="1">
    <source>
        <dbReference type="EMBL" id="MBB6477037.1"/>
    </source>
</evidence>
<reference evidence="1 2" key="1">
    <citation type="submission" date="2020-08" db="EMBL/GenBank/DDBJ databases">
        <title>Genomic Encyclopedia of Type Strains, Phase IV (KMG-IV): sequencing the most valuable type-strain genomes for metagenomic binning, comparative biology and taxonomic classification.</title>
        <authorList>
            <person name="Goeker M."/>
        </authorList>
    </citation>
    <scope>NUCLEOTIDE SEQUENCE [LARGE SCALE GENOMIC DNA]</scope>
    <source>
        <strain evidence="1 2">DSM 21255</strain>
    </source>
</reference>
<gene>
    <name evidence="1" type="ORF">HNR45_000059</name>
</gene>
<accession>A0A841R1N7</accession>
<dbReference type="AlphaFoldDB" id="A0A841R1N7"/>
<dbReference type="EMBL" id="JACHHI010000001">
    <property type="protein sequence ID" value="MBB6477037.1"/>
    <property type="molecule type" value="Genomic_DNA"/>
</dbReference>